<dbReference type="GO" id="GO:0004803">
    <property type="term" value="F:transposase activity"/>
    <property type="evidence" value="ECO:0007669"/>
    <property type="project" value="InterPro"/>
</dbReference>
<organism evidence="2 3">
    <name type="scientific">Symmachiella macrocystis</name>
    <dbReference type="NCBI Taxonomy" id="2527985"/>
    <lineage>
        <taxon>Bacteria</taxon>
        <taxon>Pseudomonadati</taxon>
        <taxon>Planctomycetota</taxon>
        <taxon>Planctomycetia</taxon>
        <taxon>Planctomycetales</taxon>
        <taxon>Planctomycetaceae</taxon>
        <taxon>Symmachiella</taxon>
    </lineage>
</organism>
<dbReference type="Proteomes" id="UP000320735">
    <property type="component" value="Unassembled WGS sequence"/>
</dbReference>
<dbReference type="RefSeq" id="WP_146372454.1">
    <property type="nucleotide sequence ID" value="NZ_SJPP01000002.1"/>
</dbReference>
<dbReference type="EMBL" id="SJPP01000002">
    <property type="protein sequence ID" value="TWU08635.1"/>
    <property type="molecule type" value="Genomic_DNA"/>
</dbReference>
<dbReference type="GO" id="GO:0006313">
    <property type="term" value="P:DNA transposition"/>
    <property type="evidence" value="ECO:0007669"/>
    <property type="project" value="InterPro"/>
</dbReference>
<proteinExistence type="predicted"/>
<accession>A0A5C6B8P4</accession>
<dbReference type="AlphaFoldDB" id="A0A5C6B8P4"/>
<keyword evidence="3" id="KW-1185">Reference proteome</keyword>
<evidence type="ECO:0000313" key="2">
    <source>
        <dbReference type="EMBL" id="TWU08635.1"/>
    </source>
</evidence>
<gene>
    <name evidence="2" type="ORF">CA54_38690</name>
</gene>
<sequence length="80" mass="8562">MQHGNVFTIRCVNNSFCITAGEKHLPTAAVIDSRTVKTSDVRGFSAGKKIPGGKRHIVVDTEGMVLAVVVQATDDQHGGW</sequence>
<dbReference type="Pfam" id="PF01609">
    <property type="entry name" value="DDE_Tnp_1"/>
    <property type="match status" value="1"/>
</dbReference>
<dbReference type="InterPro" id="IPR002559">
    <property type="entry name" value="Transposase_11"/>
</dbReference>
<dbReference type="OrthoDB" id="212263at2"/>
<dbReference type="GO" id="GO:0003677">
    <property type="term" value="F:DNA binding"/>
    <property type="evidence" value="ECO:0007669"/>
    <property type="project" value="InterPro"/>
</dbReference>
<protein>
    <recommendedName>
        <fullName evidence="1">Transposase IS4-like domain-containing protein</fullName>
    </recommendedName>
</protein>
<reference evidence="2 3" key="1">
    <citation type="submission" date="2019-02" db="EMBL/GenBank/DDBJ databases">
        <title>Deep-cultivation of Planctomycetes and their phenomic and genomic characterization uncovers novel biology.</title>
        <authorList>
            <person name="Wiegand S."/>
            <person name="Jogler M."/>
            <person name="Boedeker C."/>
            <person name="Pinto D."/>
            <person name="Vollmers J."/>
            <person name="Rivas-Marin E."/>
            <person name="Kohn T."/>
            <person name="Peeters S.H."/>
            <person name="Heuer A."/>
            <person name="Rast P."/>
            <person name="Oberbeckmann S."/>
            <person name="Bunk B."/>
            <person name="Jeske O."/>
            <person name="Meyerdierks A."/>
            <person name="Storesund J.E."/>
            <person name="Kallscheuer N."/>
            <person name="Luecker S."/>
            <person name="Lage O.M."/>
            <person name="Pohl T."/>
            <person name="Merkel B.J."/>
            <person name="Hornburger P."/>
            <person name="Mueller R.-W."/>
            <person name="Bruemmer F."/>
            <person name="Labrenz M."/>
            <person name="Spormann A.M."/>
            <person name="Op Den Camp H."/>
            <person name="Overmann J."/>
            <person name="Amann R."/>
            <person name="Jetten M.S.M."/>
            <person name="Mascher T."/>
            <person name="Medema M.H."/>
            <person name="Devos D.P."/>
            <person name="Kaster A.-K."/>
            <person name="Ovreas L."/>
            <person name="Rohde M."/>
            <person name="Galperin M.Y."/>
            <person name="Jogler C."/>
        </authorList>
    </citation>
    <scope>NUCLEOTIDE SEQUENCE [LARGE SCALE GENOMIC DNA]</scope>
    <source>
        <strain evidence="2 3">CA54</strain>
    </source>
</reference>
<evidence type="ECO:0000313" key="3">
    <source>
        <dbReference type="Proteomes" id="UP000320735"/>
    </source>
</evidence>
<comment type="caution">
    <text evidence="2">The sequence shown here is derived from an EMBL/GenBank/DDBJ whole genome shotgun (WGS) entry which is preliminary data.</text>
</comment>
<name>A0A5C6B8P4_9PLAN</name>
<feature type="domain" description="Transposase IS4-like" evidence="1">
    <location>
        <begin position="26"/>
        <end position="73"/>
    </location>
</feature>
<evidence type="ECO:0000259" key="1">
    <source>
        <dbReference type="Pfam" id="PF01609"/>
    </source>
</evidence>